<evidence type="ECO:0000256" key="3">
    <source>
        <dbReference type="ARBA" id="ARBA00022737"/>
    </source>
</evidence>
<dbReference type="OrthoDB" id="1090267at2"/>
<evidence type="ECO:0000256" key="5">
    <source>
        <dbReference type="ARBA" id="ARBA00038253"/>
    </source>
</evidence>
<sequence length="429" mass="50408">MTRPAKILFLSLLCFFLPSGIFAQHQKLLDSLERLSPIERQRVIYGYAESKADELNPKEKRLIFFEQIRKFAVQKKDRDLLLHLQLMKRKQSEVMDFPRAEREQKCRACIEKHKDSGDLLFRAFCHHELGQILFQNQDYAQAFDHDLKALEIYKKIGYQNVPNIGKILHEIALHHYFFQDYEEVIKLMRISLRFPPFSESLDIQRYNNLGMSYMNLKMNDKARYFLNRAIIAANQYQNEVWKGILYGNMGNLYFKEEKYNSALVYYRRNFELNKNESRHSTVKINSHSNMAKAHLALGNIAQSDQFLKMVENSLNILQTDPSYNGAKHVGERQQIENAKKLYFETKINYLKKTGGFPEAVKYQDSLMNLHKDIDAKYNAAVGKMASHRLTIRNKELQLAHKEQEKLKQRLIYSTLILLVLVMGGIGYFN</sequence>
<organism evidence="9 10">
    <name type="scientific">Chryseobacterium salivictor</name>
    <dbReference type="NCBI Taxonomy" id="2547600"/>
    <lineage>
        <taxon>Bacteria</taxon>
        <taxon>Pseudomonadati</taxon>
        <taxon>Bacteroidota</taxon>
        <taxon>Flavobacteriia</taxon>
        <taxon>Flavobacteriales</taxon>
        <taxon>Weeksellaceae</taxon>
        <taxon>Chryseobacterium group</taxon>
        <taxon>Chryseobacterium</taxon>
    </lineage>
</organism>
<feature type="signal peptide" evidence="8">
    <location>
        <begin position="1"/>
        <end position="23"/>
    </location>
</feature>
<dbReference type="Pfam" id="PF13374">
    <property type="entry name" value="TPR_10"/>
    <property type="match status" value="1"/>
</dbReference>
<reference evidence="9 10" key="1">
    <citation type="submission" date="2019-03" db="EMBL/GenBank/DDBJ databases">
        <authorList>
            <person name="Kim H."/>
            <person name="Yu S.-M."/>
        </authorList>
    </citation>
    <scope>NUCLEOTIDE SEQUENCE [LARGE SCALE GENOMIC DNA]</scope>
    <source>
        <strain evidence="9 10">NBC122</strain>
    </source>
</reference>
<comment type="subcellular location">
    <subcellularLocation>
        <location evidence="1">Cytoplasm</location>
    </subcellularLocation>
</comment>
<dbReference type="KEGG" id="csal:NBC122_00617"/>
<evidence type="ECO:0000256" key="2">
    <source>
        <dbReference type="ARBA" id="ARBA00022490"/>
    </source>
</evidence>
<dbReference type="InterPro" id="IPR019734">
    <property type="entry name" value="TPR_rpt"/>
</dbReference>
<evidence type="ECO:0000256" key="4">
    <source>
        <dbReference type="ARBA" id="ARBA00022803"/>
    </source>
</evidence>
<evidence type="ECO:0000256" key="7">
    <source>
        <dbReference type="SAM" id="Phobius"/>
    </source>
</evidence>
<gene>
    <name evidence="9" type="ORF">NBC122_00617</name>
</gene>
<dbReference type="InterPro" id="IPR051476">
    <property type="entry name" value="Bac_ResReg_Asp_Phosphatase"/>
</dbReference>
<keyword evidence="7" id="KW-0812">Transmembrane</keyword>
<dbReference type="SUPFAM" id="SSF48452">
    <property type="entry name" value="TPR-like"/>
    <property type="match status" value="2"/>
</dbReference>
<feature type="chain" id="PRO_5020967848" evidence="8">
    <location>
        <begin position="24"/>
        <end position="429"/>
    </location>
</feature>
<dbReference type="Gene3D" id="1.25.40.10">
    <property type="entry name" value="Tetratricopeptide repeat domain"/>
    <property type="match status" value="2"/>
</dbReference>
<dbReference type="PANTHER" id="PTHR46630:SF1">
    <property type="entry name" value="TETRATRICOPEPTIDE REPEAT PROTEIN 29"/>
    <property type="match status" value="1"/>
</dbReference>
<dbReference type="Proteomes" id="UP000294419">
    <property type="component" value="Chromosome"/>
</dbReference>
<proteinExistence type="inferred from homology"/>
<dbReference type="PROSITE" id="PS50005">
    <property type="entry name" value="TPR"/>
    <property type="match status" value="1"/>
</dbReference>
<keyword evidence="4 6" id="KW-0802">TPR repeat</keyword>
<keyword evidence="7" id="KW-1133">Transmembrane helix</keyword>
<evidence type="ECO:0000313" key="9">
    <source>
        <dbReference type="EMBL" id="QBO57453.1"/>
    </source>
</evidence>
<protein>
    <submittedName>
        <fullName evidence="9">Uncharacterized protein</fullName>
    </submittedName>
</protein>
<keyword evidence="8" id="KW-0732">Signal</keyword>
<dbReference type="SMART" id="SM00028">
    <property type="entry name" value="TPR"/>
    <property type="match status" value="3"/>
</dbReference>
<name>A0A4P6ZD65_9FLAO</name>
<accession>A0A4P6ZD65</accession>
<dbReference type="AlphaFoldDB" id="A0A4P6ZD65"/>
<dbReference type="Pfam" id="PF13181">
    <property type="entry name" value="TPR_8"/>
    <property type="match status" value="2"/>
</dbReference>
<dbReference type="PANTHER" id="PTHR46630">
    <property type="entry name" value="TETRATRICOPEPTIDE REPEAT PROTEIN 29"/>
    <property type="match status" value="1"/>
</dbReference>
<dbReference type="RefSeq" id="WP_133438956.1">
    <property type="nucleotide sequence ID" value="NZ_CP037954.1"/>
</dbReference>
<evidence type="ECO:0000256" key="6">
    <source>
        <dbReference type="PROSITE-ProRule" id="PRU00339"/>
    </source>
</evidence>
<keyword evidence="7" id="KW-0472">Membrane</keyword>
<evidence type="ECO:0000256" key="1">
    <source>
        <dbReference type="ARBA" id="ARBA00004496"/>
    </source>
</evidence>
<keyword evidence="3" id="KW-0677">Repeat</keyword>
<dbReference type="GO" id="GO:0005737">
    <property type="term" value="C:cytoplasm"/>
    <property type="evidence" value="ECO:0007669"/>
    <property type="project" value="UniProtKB-SubCell"/>
</dbReference>
<evidence type="ECO:0000256" key="8">
    <source>
        <dbReference type="SAM" id="SignalP"/>
    </source>
</evidence>
<feature type="transmembrane region" description="Helical" evidence="7">
    <location>
        <begin position="410"/>
        <end position="428"/>
    </location>
</feature>
<dbReference type="EMBL" id="CP037954">
    <property type="protein sequence ID" value="QBO57453.1"/>
    <property type="molecule type" value="Genomic_DNA"/>
</dbReference>
<feature type="repeat" description="TPR" evidence="6">
    <location>
        <begin position="243"/>
        <end position="276"/>
    </location>
</feature>
<keyword evidence="10" id="KW-1185">Reference proteome</keyword>
<dbReference type="InterPro" id="IPR011990">
    <property type="entry name" value="TPR-like_helical_dom_sf"/>
</dbReference>
<keyword evidence="2" id="KW-0963">Cytoplasm</keyword>
<evidence type="ECO:0000313" key="10">
    <source>
        <dbReference type="Proteomes" id="UP000294419"/>
    </source>
</evidence>
<comment type="similarity">
    <text evidence="5">Belongs to the Rap family.</text>
</comment>